<dbReference type="PANTHER" id="PTHR10314">
    <property type="entry name" value="CYSTATHIONINE BETA-SYNTHASE"/>
    <property type="match status" value="1"/>
</dbReference>
<dbReference type="Pfam" id="PF00291">
    <property type="entry name" value="PALP"/>
    <property type="match status" value="1"/>
</dbReference>
<evidence type="ECO:0000256" key="3">
    <source>
        <dbReference type="SAM" id="MobiDB-lite"/>
    </source>
</evidence>
<gene>
    <name evidence="5" type="ORF">J2W39_004580</name>
</gene>
<dbReference type="Gene3D" id="3.40.50.1100">
    <property type="match status" value="2"/>
</dbReference>
<organism evidence="5 6">
    <name type="scientific">Variovorax paradoxus</name>
    <dbReference type="NCBI Taxonomy" id="34073"/>
    <lineage>
        <taxon>Bacteria</taxon>
        <taxon>Pseudomonadati</taxon>
        <taxon>Pseudomonadota</taxon>
        <taxon>Betaproteobacteria</taxon>
        <taxon>Burkholderiales</taxon>
        <taxon>Comamonadaceae</taxon>
        <taxon>Variovorax</taxon>
    </lineage>
</organism>
<name>A0AAW8EL22_VARPD</name>
<evidence type="ECO:0000313" key="6">
    <source>
        <dbReference type="Proteomes" id="UP001224845"/>
    </source>
</evidence>
<dbReference type="RefSeq" id="WP_307595726.1">
    <property type="nucleotide sequence ID" value="NZ_CAXUQE020000001.1"/>
</dbReference>
<evidence type="ECO:0000256" key="1">
    <source>
        <dbReference type="ARBA" id="ARBA00001933"/>
    </source>
</evidence>
<dbReference type="GO" id="GO:1901605">
    <property type="term" value="P:alpha-amino acid metabolic process"/>
    <property type="evidence" value="ECO:0007669"/>
    <property type="project" value="UniProtKB-ARBA"/>
</dbReference>
<proteinExistence type="predicted"/>
<comment type="caution">
    <text evidence="5">The sequence shown here is derived from an EMBL/GenBank/DDBJ whole genome shotgun (WGS) entry which is preliminary data.</text>
</comment>
<keyword evidence="5" id="KW-0456">Lyase</keyword>
<evidence type="ECO:0000259" key="4">
    <source>
        <dbReference type="Pfam" id="PF00291"/>
    </source>
</evidence>
<dbReference type="InterPro" id="IPR050214">
    <property type="entry name" value="Cys_Synth/Cystath_Beta-Synth"/>
</dbReference>
<reference evidence="5" key="1">
    <citation type="submission" date="2023-07" db="EMBL/GenBank/DDBJ databases">
        <title>Sorghum-associated microbial communities from plants grown in Nebraska, USA.</title>
        <authorList>
            <person name="Schachtman D."/>
        </authorList>
    </citation>
    <scope>NUCLEOTIDE SEQUENCE</scope>
    <source>
        <strain evidence="5">DS3315</strain>
    </source>
</reference>
<keyword evidence="2" id="KW-0663">Pyridoxal phosphate</keyword>
<comment type="cofactor">
    <cofactor evidence="1">
        <name>pyridoxal 5'-phosphate</name>
        <dbReference type="ChEBI" id="CHEBI:597326"/>
    </cofactor>
</comment>
<evidence type="ECO:0000256" key="2">
    <source>
        <dbReference type="ARBA" id="ARBA00022898"/>
    </source>
</evidence>
<dbReference type="Proteomes" id="UP001224845">
    <property type="component" value="Unassembled WGS sequence"/>
</dbReference>
<dbReference type="AlphaFoldDB" id="A0AAW8EL22"/>
<dbReference type="EMBL" id="JAUSRV010000012">
    <property type="protein sequence ID" value="MDP9973322.1"/>
    <property type="molecule type" value="Genomic_DNA"/>
</dbReference>
<dbReference type="InterPro" id="IPR036052">
    <property type="entry name" value="TrpB-like_PALP_sf"/>
</dbReference>
<dbReference type="SUPFAM" id="SSF53686">
    <property type="entry name" value="Tryptophan synthase beta subunit-like PLP-dependent enzymes"/>
    <property type="match status" value="1"/>
</dbReference>
<dbReference type="EC" id="4.2.3.1" evidence="5"/>
<dbReference type="InterPro" id="IPR001926">
    <property type="entry name" value="TrpB-like_PALP"/>
</dbReference>
<protein>
    <submittedName>
        <fullName evidence="5">Threonine synthase</fullName>
        <ecNumber evidence="5">4.2.3.1</ecNumber>
    </submittedName>
</protein>
<sequence>MPAPVIHFKLASASEPPADPPGAARTRPPRPVKNPRLQGFRCLRCDAPYPLTLANDGCPACRGMGIHVGLRASYLPESGSPLPMPYAPGFTLGEGGTPLLDMPELAHEFGVARLALKDESCNPTGSHKDRMAAVGVAQALDFGAHTLVLASSGNAAVSAAHYAWAAGLGCEVATYEGLPAAYARQLDALGARRHAFADNAGRWAFVRERSQHPGYFALTNYRLPALGSAPLAIEGYKPIALECLAEGGLPDHLVIPTARGDLAWGIYAGFRDLLAAGRISRLPRLWLVEPFARLSRVLAGGALDGAYPGHTAQFSTAGSTVTFLQWQAAVASGGGAVVVGDEQARAARQKLTAAGVSAELCAAAGLDALRQLREGNAIAADAHVVLMLTANASRDPSWPDRAA</sequence>
<dbReference type="GO" id="GO:0004795">
    <property type="term" value="F:threonine synthase activity"/>
    <property type="evidence" value="ECO:0007669"/>
    <property type="project" value="UniProtKB-EC"/>
</dbReference>
<evidence type="ECO:0000313" key="5">
    <source>
        <dbReference type="EMBL" id="MDP9973322.1"/>
    </source>
</evidence>
<feature type="domain" description="Tryptophan synthase beta chain-like PALP" evidence="4">
    <location>
        <begin position="91"/>
        <end position="389"/>
    </location>
</feature>
<feature type="region of interest" description="Disordered" evidence="3">
    <location>
        <begin position="12"/>
        <end position="35"/>
    </location>
</feature>
<accession>A0AAW8EL22</accession>